<name>A0A381U376_9ZZZZ</name>
<feature type="non-terminal residue" evidence="1">
    <location>
        <position position="24"/>
    </location>
</feature>
<protein>
    <submittedName>
        <fullName evidence="1">Uncharacterized protein</fullName>
    </submittedName>
</protein>
<accession>A0A381U376</accession>
<proteinExistence type="predicted"/>
<dbReference type="AlphaFoldDB" id="A0A381U376"/>
<organism evidence="1">
    <name type="scientific">marine metagenome</name>
    <dbReference type="NCBI Taxonomy" id="408172"/>
    <lineage>
        <taxon>unclassified sequences</taxon>
        <taxon>metagenomes</taxon>
        <taxon>ecological metagenomes</taxon>
    </lineage>
</organism>
<evidence type="ECO:0000313" key="1">
    <source>
        <dbReference type="EMBL" id="SVA22690.1"/>
    </source>
</evidence>
<sequence>MAVVQELMASRAVPVLEGELSPQA</sequence>
<gene>
    <name evidence="1" type="ORF">METZ01_LOCUS75544</name>
</gene>
<dbReference type="EMBL" id="UINC01005653">
    <property type="protein sequence ID" value="SVA22690.1"/>
    <property type="molecule type" value="Genomic_DNA"/>
</dbReference>
<reference evidence="1" key="1">
    <citation type="submission" date="2018-05" db="EMBL/GenBank/DDBJ databases">
        <authorList>
            <person name="Lanie J.A."/>
            <person name="Ng W.-L."/>
            <person name="Kazmierczak K.M."/>
            <person name="Andrzejewski T.M."/>
            <person name="Davidsen T.M."/>
            <person name="Wayne K.J."/>
            <person name="Tettelin H."/>
            <person name="Glass J.I."/>
            <person name="Rusch D."/>
            <person name="Podicherti R."/>
            <person name="Tsui H.-C.T."/>
            <person name="Winkler M.E."/>
        </authorList>
    </citation>
    <scope>NUCLEOTIDE SEQUENCE</scope>
</reference>